<keyword evidence="2" id="KW-1185">Reference proteome</keyword>
<dbReference type="Proteomes" id="UP000799754">
    <property type="component" value="Unassembled WGS sequence"/>
</dbReference>
<evidence type="ECO:0000313" key="2">
    <source>
        <dbReference type="Proteomes" id="UP000799754"/>
    </source>
</evidence>
<gene>
    <name evidence="1" type="ORF">BU25DRAFT_69991</name>
</gene>
<proteinExistence type="predicted"/>
<reference evidence="1" key="1">
    <citation type="journal article" date="2020" name="Stud. Mycol.">
        <title>101 Dothideomycetes genomes: a test case for predicting lifestyles and emergence of pathogens.</title>
        <authorList>
            <person name="Haridas S."/>
            <person name="Albert R."/>
            <person name="Binder M."/>
            <person name="Bloem J."/>
            <person name="Labutti K."/>
            <person name="Salamov A."/>
            <person name="Andreopoulos B."/>
            <person name="Baker S."/>
            <person name="Barry K."/>
            <person name="Bills G."/>
            <person name="Bluhm B."/>
            <person name="Cannon C."/>
            <person name="Castanera R."/>
            <person name="Culley D."/>
            <person name="Daum C."/>
            <person name="Ezra D."/>
            <person name="Gonzalez J."/>
            <person name="Henrissat B."/>
            <person name="Kuo A."/>
            <person name="Liang C."/>
            <person name="Lipzen A."/>
            <person name="Lutzoni F."/>
            <person name="Magnuson J."/>
            <person name="Mondo S."/>
            <person name="Nolan M."/>
            <person name="Ohm R."/>
            <person name="Pangilinan J."/>
            <person name="Park H.-J."/>
            <person name="Ramirez L."/>
            <person name="Alfaro M."/>
            <person name="Sun H."/>
            <person name="Tritt A."/>
            <person name="Yoshinaga Y."/>
            <person name="Zwiers L.-H."/>
            <person name="Turgeon B."/>
            <person name="Goodwin S."/>
            <person name="Spatafora J."/>
            <person name="Crous P."/>
            <person name="Grigoriev I."/>
        </authorList>
    </citation>
    <scope>NUCLEOTIDE SEQUENCE</scope>
    <source>
        <strain evidence="1">CBS 525.71</strain>
    </source>
</reference>
<name>A0ACB6RYQ5_9PLEO</name>
<evidence type="ECO:0000313" key="1">
    <source>
        <dbReference type="EMBL" id="KAF2627156.1"/>
    </source>
</evidence>
<accession>A0ACB6RYQ5</accession>
<sequence length="129" mass="15099">MRSAVRTHHSSRSVWVVVSVVRCWTPGKYGETMSVSTSRRRREIVMVATHIRHRRTTTQFCTWRVVLLLLKPGRSVVHRDDVAFHCLLCLSDSVYLCDVNSAMDHTLEHIFQLCEQHLYHNAERFISHL</sequence>
<protein>
    <submittedName>
        <fullName evidence="1">Uncharacterized protein</fullName>
    </submittedName>
</protein>
<dbReference type="EMBL" id="MU006718">
    <property type="protein sequence ID" value="KAF2627156.1"/>
    <property type="molecule type" value="Genomic_DNA"/>
</dbReference>
<organism evidence="1 2">
    <name type="scientific">Macroventuria anomochaeta</name>
    <dbReference type="NCBI Taxonomy" id="301207"/>
    <lineage>
        <taxon>Eukaryota</taxon>
        <taxon>Fungi</taxon>
        <taxon>Dikarya</taxon>
        <taxon>Ascomycota</taxon>
        <taxon>Pezizomycotina</taxon>
        <taxon>Dothideomycetes</taxon>
        <taxon>Pleosporomycetidae</taxon>
        <taxon>Pleosporales</taxon>
        <taxon>Pleosporineae</taxon>
        <taxon>Didymellaceae</taxon>
        <taxon>Macroventuria</taxon>
    </lineage>
</organism>
<comment type="caution">
    <text evidence="1">The sequence shown here is derived from an EMBL/GenBank/DDBJ whole genome shotgun (WGS) entry which is preliminary data.</text>
</comment>